<dbReference type="Gene3D" id="3.40.50.1820">
    <property type="entry name" value="alpha/beta hydrolase"/>
    <property type="match status" value="1"/>
</dbReference>
<dbReference type="VEuPathDB" id="FungiDB:PGUG_03269"/>
<dbReference type="InParanoid" id="A5DJ18"/>
<dbReference type="EMBL" id="CH408158">
    <property type="protein sequence ID" value="EDK39171.2"/>
    <property type="molecule type" value="Genomic_DNA"/>
</dbReference>
<dbReference type="OrthoDB" id="408631at2759"/>
<keyword evidence="4" id="KW-1185">Reference proteome</keyword>
<name>A5DJ18_PICGU</name>
<evidence type="ECO:0000256" key="1">
    <source>
        <dbReference type="ARBA" id="ARBA00022801"/>
    </source>
</evidence>
<evidence type="ECO:0000313" key="4">
    <source>
        <dbReference type="Proteomes" id="UP000001997"/>
    </source>
</evidence>
<dbReference type="InterPro" id="IPR013094">
    <property type="entry name" value="AB_hydrolase_3"/>
</dbReference>
<dbReference type="GeneID" id="5125793"/>
<dbReference type="eggNOG" id="KOG1515">
    <property type="taxonomic scope" value="Eukaryota"/>
</dbReference>
<dbReference type="PANTHER" id="PTHR48081:SF8">
    <property type="entry name" value="ALPHA_BETA HYDROLASE FOLD-3 DOMAIN-CONTAINING PROTEIN-RELATED"/>
    <property type="match status" value="1"/>
</dbReference>
<sequence>MSICTYWADIGKCICVSVDYRLAPENPFPAAVDDAWEAYLWLVNGGAEKLGGNINRVGAGGSSAGGNLTAILSHMIIEQKNSFGASLPLLKYQILIVPVTDNTANKNTYESWKKYEYTAALPAEKMMWYRYHYLPDEKDWTNPKASPLFYDDKSFASAPPAYIAVAGLDVLRGEGEAYHAKLVKNGISSTLKVYEGVPHVVMAHEWSVG</sequence>
<accession>A5DJ18</accession>
<dbReference type="GO" id="GO:0016787">
    <property type="term" value="F:hydrolase activity"/>
    <property type="evidence" value="ECO:0007669"/>
    <property type="project" value="UniProtKB-KW"/>
</dbReference>
<dbReference type="AlphaFoldDB" id="A5DJ18"/>
<feature type="domain" description="Alpha/beta hydrolase fold-3" evidence="2">
    <location>
        <begin position="3"/>
        <end position="202"/>
    </location>
</feature>
<dbReference type="STRING" id="294746.A5DJ18"/>
<dbReference type="HOGENOM" id="CLU_012494_6_2_1"/>
<dbReference type="InterPro" id="IPR029058">
    <property type="entry name" value="AB_hydrolase_fold"/>
</dbReference>
<dbReference type="KEGG" id="pgu:PGUG_03269"/>
<dbReference type="Proteomes" id="UP000001997">
    <property type="component" value="Unassembled WGS sequence"/>
</dbReference>
<evidence type="ECO:0000259" key="2">
    <source>
        <dbReference type="Pfam" id="PF07859"/>
    </source>
</evidence>
<dbReference type="Pfam" id="PF07859">
    <property type="entry name" value="Abhydrolase_3"/>
    <property type="match status" value="1"/>
</dbReference>
<proteinExistence type="predicted"/>
<dbReference type="PANTHER" id="PTHR48081">
    <property type="entry name" value="AB HYDROLASE SUPERFAMILY PROTEIN C4A8.06C"/>
    <property type="match status" value="1"/>
</dbReference>
<organism evidence="3 4">
    <name type="scientific">Meyerozyma guilliermondii (strain ATCC 6260 / CBS 566 / DSM 6381 / JCM 1539 / NBRC 10279 / NRRL Y-324)</name>
    <name type="common">Yeast</name>
    <name type="synonym">Candida guilliermondii</name>
    <dbReference type="NCBI Taxonomy" id="294746"/>
    <lineage>
        <taxon>Eukaryota</taxon>
        <taxon>Fungi</taxon>
        <taxon>Dikarya</taxon>
        <taxon>Ascomycota</taxon>
        <taxon>Saccharomycotina</taxon>
        <taxon>Pichiomycetes</taxon>
        <taxon>Debaryomycetaceae</taxon>
        <taxon>Meyerozyma</taxon>
    </lineage>
</organism>
<protein>
    <recommendedName>
        <fullName evidence="2">Alpha/beta hydrolase fold-3 domain-containing protein</fullName>
    </recommendedName>
</protein>
<keyword evidence="1" id="KW-0378">Hydrolase</keyword>
<dbReference type="OMA" id="WAHGGSW"/>
<dbReference type="SUPFAM" id="SSF53474">
    <property type="entry name" value="alpha/beta-Hydrolases"/>
    <property type="match status" value="1"/>
</dbReference>
<gene>
    <name evidence="3" type="ORF">PGUG_03269</name>
</gene>
<dbReference type="InterPro" id="IPR050300">
    <property type="entry name" value="GDXG_lipolytic_enzyme"/>
</dbReference>
<dbReference type="RefSeq" id="XP_001483888.2">
    <property type="nucleotide sequence ID" value="XM_001483838.1"/>
</dbReference>
<reference evidence="3 4" key="1">
    <citation type="journal article" date="2009" name="Nature">
        <title>Evolution of pathogenicity and sexual reproduction in eight Candida genomes.</title>
        <authorList>
            <person name="Butler G."/>
            <person name="Rasmussen M.D."/>
            <person name="Lin M.F."/>
            <person name="Santos M.A."/>
            <person name="Sakthikumar S."/>
            <person name="Munro C.A."/>
            <person name="Rheinbay E."/>
            <person name="Grabherr M."/>
            <person name="Forche A."/>
            <person name="Reedy J.L."/>
            <person name="Agrafioti I."/>
            <person name="Arnaud M.B."/>
            <person name="Bates S."/>
            <person name="Brown A.J."/>
            <person name="Brunke S."/>
            <person name="Costanzo M.C."/>
            <person name="Fitzpatrick D.A."/>
            <person name="de Groot P.W."/>
            <person name="Harris D."/>
            <person name="Hoyer L.L."/>
            <person name="Hube B."/>
            <person name="Klis F.M."/>
            <person name="Kodira C."/>
            <person name="Lennard N."/>
            <person name="Logue M.E."/>
            <person name="Martin R."/>
            <person name="Neiman A.M."/>
            <person name="Nikolaou E."/>
            <person name="Quail M.A."/>
            <person name="Quinn J."/>
            <person name="Santos M.C."/>
            <person name="Schmitzberger F.F."/>
            <person name="Sherlock G."/>
            <person name="Shah P."/>
            <person name="Silverstein K.A."/>
            <person name="Skrzypek M.S."/>
            <person name="Soll D."/>
            <person name="Staggs R."/>
            <person name="Stansfield I."/>
            <person name="Stumpf M.P."/>
            <person name="Sudbery P.E."/>
            <person name="Srikantha T."/>
            <person name="Zeng Q."/>
            <person name="Berman J."/>
            <person name="Berriman M."/>
            <person name="Heitman J."/>
            <person name="Gow N.A."/>
            <person name="Lorenz M.C."/>
            <person name="Birren B.W."/>
            <person name="Kellis M."/>
            <person name="Cuomo C.A."/>
        </authorList>
    </citation>
    <scope>NUCLEOTIDE SEQUENCE [LARGE SCALE GENOMIC DNA]</scope>
    <source>
        <strain evidence="4">ATCC 6260 / CBS 566 / DSM 6381 / JCM 1539 / NBRC 10279 / NRRL Y-324</strain>
    </source>
</reference>
<evidence type="ECO:0000313" key="3">
    <source>
        <dbReference type="EMBL" id="EDK39171.2"/>
    </source>
</evidence>